<keyword evidence="2" id="KW-0418">Kinase</keyword>
<organism evidence="2 3">
    <name type="scientific">Bombardia bombarda</name>
    <dbReference type="NCBI Taxonomy" id="252184"/>
    <lineage>
        <taxon>Eukaryota</taxon>
        <taxon>Fungi</taxon>
        <taxon>Dikarya</taxon>
        <taxon>Ascomycota</taxon>
        <taxon>Pezizomycotina</taxon>
        <taxon>Sordariomycetes</taxon>
        <taxon>Sordariomycetidae</taxon>
        <taxon>Sordariales</taxon>
        <taxon>Lasiosphaeriaceae</taxon>
        <taxon>Bombardia</taxon>
    </lineage>
</organism>
<dbReference type="Gene3D" id="1.10.510.10">
    <property type="entry name" value="Transferase(Phosphotransferase) domain 1"/>
    <property type="match status" value="1"/>
</dbReference>
<dbReference type="EMBL" id="JAULSR010000001">
    <property type="protein sequence ID" value="KAK0636086.1"/>
    <property type="molecule type" value="Genomic_DNA"/>
</dbReference>
<name>A0AA39XM22_9PEZI</name>
<dbReference type="InterPro" id="IPR000719">
    <property type="entry name" value="Prot_kinase_dom"/>
</dbReference>
<proteinExistence type="predicted"/>
<comment type="caution">
    <text evidence="2">The sequence shown here is derived from an EMBL/GenBank/DDBJ whole genome shotgun (WGS) entry which is preliminary data.</text>
</comment>
<dbReference type="PROSITE" id="PS50011">
    <property type="entry name" value="PROTEIN_KINASE_DOM"/>
    <property type="match status" value="1"/>
</dbReference>
<dbReference type="GO" id="GO:0005524">
    <property type="term" value="F:ATP binding"/>
    <property type="evidence" value="ECO:0007669"/>
    <property type="project" value="InterPro"/>
</dbReference>
<evidence type="ECO:0000313" key="3">
    <source>
        <dbReference type="Proteomes" id="UP001174934"/>
    </source>
</evidence>
<evidence type="ECO:0000313" key="2">
    <source>
        <dbReference type="EMBL" id="KAK0636086.1"/>
    </source>
</evidence>
<gene>
    <name evidence="2" type="ORF">B0T17DRAFT_625383</name>
</gene>
<protein>
    <submittedName>
        <fullName evidence="2">Kinase-like domain-containing protein</fullName>
    </submittedName>
</protein>
<dbReference type="InterPro" id="IPR011009">
    <property type="entry name" value="Kinase-like_dom_sf"/>
</dbReference>
<dbReference type="SUPFAM" id="SSF56112">
    <property type="entry name" value="Protein kinase-like (PK-like)"/>
    <property type="match status" value="1"/>
</dbReference>
<dbReference type="AlphaFoldDB" id="A0AA39XM22"/>
<dbReference type="Pfam" id="PF00069">
    <property type="entry name" value="Pkinase"/>
    <property type="match status" value="1"/>
</dbReference>
<dbReference type="Proteomes" id="UP001174934">
    <property type="component" value="Unassembled WGS sequence"/>
</dbReference>
<reference evidence="2" key="1">
    <citation type="submission" date="2023-06" db="EMBL/GenBank/DDBJ databases">
        <title>Genome-scale phylogeny and comparative genomics of the fungal order Sordariales.</title>
        <authorList>
            <consortium name="Lawrence Berkeley National Laboratory"/>
            <person name="Hensen N."/>
            <person name="Bonometti L."/>
            <person name="Westerberg I."/>
            <person name="Brannstrom I.O."/>
            <person name="Guillou S."/>
            <person name="Cros-Aarteil S."/>
            <person name="Calhoun S."/>
            <person name="Haridas S."/>
            <person name="Kuo A."/>
            <person name="Mondo S."/>
            <person name="Pangilinan J."/>
            <person name="Riley R."/>
            <person name="LaButti K."/>
            <person name="Andreopoulos B."/>
            <person name="Lipzen A."/>
            <person name="Chen C."/>
            <person name="Yanf M."/>
            <person name="Daum C."/>
            <person name="Ng V."/>
            <person name="Clum A."/>
            <person name="Steindorff A."/>
            <person name="Ohm R."/>
            <person name="Martin F."/>
            <person name="Silar P."/>
            <person name="Natvig D."/>
            <person name="Lalanne C."/>
            <person name="Gautier V."/>
            <person name="Ament-velasquez S.L."/>
            <person name="Kruys A."/>
            <person name="Hutchinson M.I."/>
            <person name="Powell A.J."/>
            <person name="Barry K."/>
            <person name="Miller A.N."/>
            <person name="Grigoriev I.V."/>
            <person name="Debuchy R."/>
            <person name="Gladieux P."/>
            <person name="Thoren M.H."/>
            <person name="Johannesson H."/>
        </authorList>
    </citation>
    <scope>NUCLEOTIDE SEQUENCE</scope>
    <source>
        <strain evidence="2">SMH3391-2</strain>
    </source>
</reference>
<dbReference type="PANTHER" id="PTHR24359:SF1">
    <property type="entry name" value="INHIBITOR OF NUCLEAR FACTOR KAPPA-B KINASE EPSILON SUBUNIT HOMOLOG 1-RELATED"/>
    <property type="match status" value="1"/>
</dbReference>
<keyword evidence="2" id="KW-0808">Transferase</keyword>
<dbReference type="PANTHER" id="PTHR24359">
    <property type="entry name" value="SERINE/THREONINE-PROTEIN KINASE SBK1"/>
    <property type="match status" value="1"/>
</dbReference>
<keyword evidence="3" id="KW-1185">Reference proteome</keyword>
<feature type="domain" description="Protein kinase" evidence="1">
    <location>
        <begin position="1"/>
        <end position="290"/>
    </location>
</feature>
<sequence>MVETNQEPQRLQTFLSIPLSCIIPILIQEVIQKGNDYEASLYKIAIDPAYNKLTKEGGNSVQDTFVLKVQCSLNQHKNELDAYTYFQNCPDKNIVQYYGSFCQKRHFCLLLEYIDGGNLENYFSSIDPPKSAEDQHLFLTSFFGAYRGLHRIHQASRAVGHVRGIHGDIKPDNLLLVKGTSGNIYDFTLKFADFGHSHFCHVRTDDQQQPNLDRHGNQTYSAPEAIHHTRFLEAGPNWINYAADIFSMGAITSEAIVWMVYGGKGLTQYSDNRRRLISSLPSFKGSGCDA</sequence>
<dbReference type="SMART" id="SM00220">
    <property type="entry name" value="S_TKc"/>
    <property type="match status" value="1"/>
</dbReference>
<dbReference type="GO" id="GO:0004674">
    <property type="term" value="F:protein serine/threonine kinase activity"/>
    <property type="evidence" value="ECO:0007669"/>
    <property type="project" value="TreeGrafter"/>
</dbReference>
<accession>A0AA39XM22</accession>
<evidence type="ECO:0000259" key="1">
    <source>
        <dbReference type="PROSITE" id="PS50011"/>
    </source>
</evidence>